<evidence type="ECO:0000313" key="2">
    <source>
        <dbReference type="EMBL" id="ETR74035.1"/>
    </source>
</evidence>
<dbReference type="InterPro" id="IPR039315">
    <property type="entry name" value="CheW"/>
</dbReference>
<dbReference type="SMART" id="SM00260">
    <property type="entry name" value="CheW"/>
    <property type="match status" value="1"/>
</dbReference>
<evidence type="ECO:0000313" key="3">
    <source>
        <dbReference type="Proteomes" id="UP000189670"/>
    </source>
</evidence>
<dbReference type="SUPFAM" id="SSF50341">
    <property type="entry name" value="CheW-like"/>
    <property type="match status" value="1"/>
</dbReference>
<reference evidence="3" key="1">
    <citation type="submission" date="2012-11" db="EMBL/GenBank/DDBJ databases">
        <authorList>
            <person name="Lucero-Rivera Y.E."/>
            <person name="Tovar-Ramirez D."/>
        </authorList>
    </citation>
    <scope>NUCLEOTIDE SEQUENCE [LARGE SCALE GENOMIC DNA]</scope>
    <source>
        <strain evidence="3">Araruama</strain>
    </source>
</reference>
<dbReference type="Pfam" id="PF01584">
    <property type="entry name" value="CheW"/>
    <property type="match status" value="1"/>
</dbReference>
<comment type="caution">
    <text evidence="2">The sequence shown here is derived from an EMBL/GenBank/DDBJ whole genome shotgun (WGS) entry which is preliminary data.</text>
</comment>
<dbReference type="Proteomes" id="UP000189670">
    <property type="component" value="Unassembled WGS sequence"/>
</dbReference>
<protein>
    <submittedName>
        <fullName evidence="2">Chemotaxis protein cheW</fullName>
    </submittedName>
</protein>
<proteinExistence type="predicted"/>
<gene>
    <name evidence="2" type="ORF">OMM_06566</name>
</gene>
<dbReference type="PANTHER" id="PTHR22617">
    <property type="entry name" value="CHEMOTAXIS SENSOR HISTIDINE KINASE-RELATED"/>
    <property type="match status" value="1"/>
</dbReference>
<sequence>MKETNHHSKRRQFCTFQISRHFYGVDILDVKEIIDEIALTKIHHAPEEVLGFINIRGHVYLVIDLRTLLSFDKKEIDESSRVLLFTSDVGEAFGILVDNIGHMVEVDEKKIEFRNQDDNQLDNSDKRINSLETGACKLDGRLLIILEARKFLDVIKNKDE</sequence>
<organism evidence="2 3">
    <name type="scientific">Candidatus Magnetoglobus multicellularis str. Araruama</name>
    <dbReference type="NCBI Taxonomy" id="890399"/>
    <lineage>
        <taxon>Bacteria</taxon>
        <taxon>Pseudomonadati</taxon>
        <taxon>Thermodesulfobacteriota</taxon>
        <taxon>Desulfobacteria</taxon>
        <taxon>Desulfobacterales</taxon>
        <taxon>Desulfobacteraceae</taxon>
        <taxon>Candidatus Magnetoglobus</taxon>
    </lineage>
</organism>
<dbReference type="AlphaFoldDB" id="A0A1V1PH76"/>
<dbReference type="InterPro" id="IPR036061">
    <property type="entry name" value="CheW-like_dom_sf"/>
</dbReference>
<dbReference type="PROSITE" id="PS50851">
    <property type="entry name" value="CHEW"/>
    <property type="match status" value="1"/>
</dbReference>
<feature type="domain" description="CheW-like" evidence="1">
    <location>
        <begin position="10"/>
        <end position="157"/>
    </location>
</feature>
<name>A0A1V1PH76_9BACT</name>
<dbReference type="Gene3D" id="2.30.30.40">
    <property type="entry name" value="SH3 Domains"/>
    <property type="match status" value="1"/>
</dbReference>
<evidence type="ECO:0000259" key="1">
    <source>
        <dbReference type="PROSITE" id="PS50851"/>
    </source>
</evidence>
<dbReference type="GO" id="GO:0006935">
    <property type="term" value="P:chemotaxis"/>
    <property type="evidence" value="ECO:0007669"/>
    <property type="project" value="InterPro"/>
</dbReference>
<dbReference type="InterPro" id="IPR002545">
    <property type="entry name" value="CheW-lke_dom"/>
</dbReference>
<dbReference type="Gene3D" id="2.40.50.180">
    <property type="entry name" value="CheA-289, Domain 4"/>
    <property type="match status" value="1"/>
</dbReference>
<dbReference type="EMBL" id="ATBP01000025">
    <property type="protein sequence ID" value="ETR74035.1"/>
    <property type="molecule type" value="Genomic_DNA"/>
</dbReference>
<dbReference type="GO" id="GO:0007165">
    <property type="term" value="P:signal transduction"/>
    <property type="evidence" value="ECO:0007669"/>
    <property type="project" value="InterPro"/>
</dbReference>
<dbReference type="GO" id="GO:0005829">
    <property type="term" value="C:cytosol"/>
    <property type="evidence" value="ECO:0007669"/>
    <property type="project" value="TreeGrafter"/>
</dbReference>
<accession>A0A1V1PH76</accession>
<dbReference type="PANTHER" id="PTHR22617:SF23">
    <property type="entry name" value="CHEMOTAXIS PROTEIN CHEW"/>
    <property type="match status" value="1"/>
</dbReference>